<evidence type="ECO:0000256" key="7">
    <source>
        <dbReference type="ARBA" id="ARBA00022888"/>
    </source>
</evidence>
<keyword evidence="7" id="KW-0061">Asparagine biosynthesis</keyword>
<evidence type="ECO:0000256" key="1">
    <source>
        <dbReference type="ARBA" id="ARBA00005752"/>
    </source>
</evidence>
<evidence type="ECO:0000256" key="10">
    <source>
        <dbReference type="ARBA" id="ARBA00048741"/>
    </source>
</evidence>
<dbReference type="InterPro" id="IPR017932">
    <property type="entry name" value="GATase_2_dom"/>
</dbReference>
<keyword evidence="8" id="KW-0315">Glutamine amidotransferase</keyword>
<dbReference type="InterPro" id="IPR001962">
    <property type="entry name" value="Asn_synthase"/>
</dbReference>
<dbReference type="Pfam" id="PF00733">
    <property type="entry name" value="Asn_synthase"/>
    <property type="match status" value="2"/>
</dbReference>
<dbReference type="PANTHER" id="PTHR11772:SF2">
    <property type="entry name" value="ASPARAGINE SYNTHETASE [GLUTAMINE-HYDROLYZING]"/>
    <property type="match status" value="1"/>
</dbReference>
<dbReference type="CDD" id="cd01991">
    <property type="entry name" value="Asn_synthase_B_C"/>
    <property type="match status" value="1"/>
</dbReference>
<comment type="catalytic activity">
    <reaction evidence="10">
        <text>L-aspartate + L-glutamine + ATP + H2O = L-asparagine + L-glutamate + AMP + diphosphate + H(+)</text>
        <dbReference type="Rhea" id="RHEA:12228"/>
        <dbReference type="ChEBI" id="CHEBI:15377"/>
        <dbReference type="ChEBI" id="CHEBI:15378"/>
        <dbReference type="ChEBI" id="CHEBI:29985"/>
        <dbReference type="ChEBI" id="CHEBI:29991"/>
        <dbReference type="ChEBI" id="CHEBI:30616"/>
        <dbReference type="ChEBI" id="CHEBI:33019"/>
        <dbReference type="ChEBI" id="CHEBI:58048"/>
        <dbReference type="ChEBI" id="CHEBI:58359"/>
        <dbReference type="ChEBI" id="CHEBI:456215"/>
        <dbReference type="EC" id="6.3.5.4"/>
    </reaction>
</comment>
<dbReference type="InterPro" id="IPR050795">
    <property type="entry name" value="Asn_Synthetase"/>
</dbReference>
<dbReference type="Pfam" id="PF13537">
    <property type="entry name" value="GATase_7"/>
    <property type="match status" value="1"/>
</dbReference>
<sequence length="523" mass="60317">MCGIAVIFGEQADRKKAELSRMLETMKSRGEVTETFFHPQVAAGTRRLKIVDREASKQPIFNATGDKLIVFNGEIFNFAALRSELQDKYTFQTNGDTETILYAFEEYGENCLNLFEGQFTFAIIDLSKNQVFFARDPVGIIPLYYVRDRDFLYLASTIKALTFLNRPIQVLSPGCLEWSDRPELPYFRPQFKPSPPQLSEFLPQLKTTITSAIRSRTQTDLPLGVIYSGGLDSSIVLSQAIQNHPQVTAFTVGCEGSEDVDISRRFCRERGIKQVVISLHPKDISLEEIKVAIRESELTEYGDIINAVISLQLFRKIREYGIKVVLAGDGSDELFGGYEMYSLDLSEPERQNLFFYKLMNLHRTELQRVDRCSMAWGVETRVPFLATPVIDLALNTPQAWKIKDGIEKWCLRQAFQDELPEYIIKRRKNPLSHSSGLHEWVRRYKWFFRENYDRQGYRLHDHLKKDFSAILRENNYQIDRAIAATQFSPDYSRLELLLEGVKASLRTGLFQWRSLLTNSQIKS</sequence>
<keyword evidence="3" id="KW-0436">Ligase</keyword>
<dbReference type="PANTHER" id="PTHR11772">
    <property type="entry name" value="ASPARAGINE SYNTHETASE"/>
    <property type="match status" value="1"/>
</dbReference>
<keyword evidence="4" id="KW-0028">Amino-acid biosynthesis</keyword>
<feature type="domain" description="Glutamine amidotransferase type-2" evidence="11">
    <location>
        <begin position="2"/>
        <end position="182"/>
    </location>
</feature>
<dbReference type="SUPFAM" id="SSF52402">
    <property type="entry name" value="Adenine nucleotide alpha hydrolases-like"/>
    <property type="match status" value="1"/>
</dbReference>
<protein>
    <recommendedName>
        <fullName evidence="2">asparagine synthase (glutamine-hydrolyzing)</fullName>
        <ecNumber evidence="2">6.3.5.4</ecNumber>
    </recommendedName>
</protein>
<evidence type="ECO:0000256" key="2">
    <source>
        <dbReference type="ARBA" id="ARBA00012737"/>
    </source>
</evidence>
<dbReference type="CDD" id="cd00712">
    <property type="entry name" value="AsnB"/>
    <property type="match status" value="1"/>
</dbReference>
<comment type="caution">
    <text evidence="12">The sequence shown here is derived from an EMBL/GenBank/DDBJ whole genome shotgun (WGS) entry which is preliminary data.</text>
</comment>
<evidence type="ECO:0000256" key="8">
    <source>
        <dbReference type="ARBA" id="ARBA00022962"/>
    </source>
</evidence>
<dbReference type="Gene3D" id="3.60.20.10">
    <property type="entry name" value="Glutamine Phosphoribosylpyrophosphate, subunit 1, domain 1"/>
    <property type="match status" value="1"/>
</dbReference>
<comment type="pathway">
    <text evidence="9">Amino-acid biosynthesis.</text>
</comment>
<evidence type="ECO:0000256" key="4">
    <source>
        <dbReference type="ARBA" id="ARBA00022605"/>
    </source>
</evidence>
<gene>
    <name evidence="12" type="ORF">AAEJ74_25420</name>
</gene>
<evidence type="ECO:0000313" key="13">
    <source>
        <dbReference type="Proteomes" id="UP001387447"/>
    </source>
</evidence>
<dbReference type="EMBL" id="JBBWYZ010000027">
    <property type="protein sequence ID" value="MEK9514873.1"/>
    <property type="molecule type" value="Genomic_DNA"/>
</dbReference>
<dbReference type="Proteomes" id="UP001387447">
    <property type="component" value="Unassembled WGS sequence"/>
</dbReference>
<evidence type="ECO:0000259" key="11">
    <source>
        <dbReference type="PROSITE" id="PS51278"/>
    </source>
</evidence>
<evidence type="ECO:0000256" key="6">
    <source>
        <dbReference type="ARBA" id="ARBA00022840"/>
    </source>
</evidence>
<keyword evidence="6" id="KW-0067">ATP-binding</keyword>
<keyword evidence="13" id="KW-1185">Reference proteome</keyword>
<evidence type="ECO:0000256" key="3">
    <source>
        <dbReference type="ARBA" id="ARBA00022598"/>
    </source>
</evidence>
<dbReference type="InterPro" id="IPR029055">
    <property type="entry name" value="Ntn_hydrolases_N"/>
</dbReference>
<dbReference type="InterPro" id="IPR006426">
    <property type="entry name" value="Asn_synth_AEB"/>
</dbReference>
<reference evidence="12 13" key="1">
    <citation type="journal article" date="2024" name="Front. Microbiol.">
        <title>Transcriptomic insights into the dominance of two phototrophs throughout the water column of a tropical hypersaline-alkaline crater lake (Dziani Dzaha, Mayotte).</title>
        <authorList>
            <person name="Duperron S."/>
            <person name="Halary S."/>
            <person name="Bouly J.-P."/>
            <person name="Roussel T."/>
            <person name="Hugoni M."/>
            <person name="Bruto M."/>
            <person name="Oger P."/>
            <person name="Duval C."/>
            <person name="Woo A."/>
            <person name="Jezequiel D."/>
            <person name="Ader M."/>
            <person name="Leboulanger C."/>
            <person name="Agogue H."/>
            <person name="Grossi V."/>
            <person name="Trousselier M."/>
            <person name="Bernard C."/>
        </authorList>
    </citation>
    <scope>NUCLEOTIDE SEQUENCE [LARGE SCALE GENOMIC DNA]</scope>
    <source>
        <strain evidence="12 13">PMC 851.14</strain>
    </source>
</reference>
<name>A0ABU9EUA9_LIMFS</name>
<dbReference type="EC" id="6.3.5.4" evidence="2"/>
<dbReference type="PIRSF" id="PIRSF001589">
    <property type="entry name" value="Asn_synthetase_glu-h"/>
    <property type="match status" value="1"/>
</dbReference>
<dbReference type="SUPFAM" id="SSF56235">
    <property type="entry name" value="N-terminal nucleophile aminohydrolases (Ntn hydrolases)"/>
    <property type="match status" value="1"/>
</dbReference>
<keyword evidence="5" id="KW-0547">Nucleotide-binding</keyword>
<dbReference type="InterPro" id="IPR014729">
    <property type="entry name" value="Rossmann-like_a/b/a_fold"/>
</dbReference>
<evidence type="ECO:0000256" key="5">
    <source>
        <dbReference type="ARBA" id="ARBA00022741"/>
    </source>
</evidence>
<proteinExistence type="inferred from homology"/>
<dbReference type="Gene3D" id="3.40.50.620">
    <property type="entry name" value="HUPs"/>
    <property type="match status" value="1"/>
</dbReference>
<accession>A0ABU9EUA9</accession>
<organism evidence="12 13">
    <name type="scientific">Limnospira fusiformis PMC 851.14</name>
    <dbReference type="NCBI Taxonomy" id="2219512"/>
    <lineage>
        <taxon>Bacteria</taxon>
        <taxon>Bacillati</taxon>
        <taxon>Cyanobacteriota</taxon>
        <taxon>Cyanophyceae</taxon>
        <taxon>Oscillatoriophycideae</taxon>
        <taxon>Oscillatoriales</taxon>
        <taxon>Sirenicapillariaceae</taxon>
        <taxon>Limnospira</taxon>
    </lineage>
</organism>
<dbReference type="InterPro" id="IPR033738">
    <property type="entry name" value="AsnB_N"/>
</dbReference>
<evidence type="ECO:0000256" key="9">
    <source>
        <dbReference type="ARBA" id="ARBA00029440"/>
    </source>
</evidence>
<dbReference type="RefSeq" id="WP_006621781.1">
    <property type="nucleotide sequence ID" value="NZ_JBBWYZ010000027.1"/>
</dbReference>
<dbReference type="PROSITE" id="PS51278">
    <property type="entry name" value="GATASE_TYPE_2"/>
    <property type="match status" value="1"/>
</dbReference>
<evidence type="ECO:0000313" key="12">
    <source>
        <dbReference type="EMBL" id="MEK9514873.1"/>
    </source>
</evidence>
<comment type="similarity">
    <text evidence="1">Belongs to the asparagine synthetase family.</text>
</comment>